<comment type="subcellular location">
    <subcellularLocation>
        <location evidence="1">Membrane</location>
        <topology evidence="1">Multi-pass membrane protein</topology>
    </subcellularLocation>
</comment>
<keyword evidence="2 5" id="KW-0812">Transmembrane</keyword>
<evidence type="ECO:0000259" key="6">
    <source>
        <dbReference type="Pfam" id="PF12698"/>
    </source>
</evidence>
<evidence type="ECO:0000256" key="1">
    <source>
        <dbReference type="ARBA" id="ARBA00004141"/>
    </source>
</evidence>
<keyword evidence="4 5" id="KW-0472">Membrane</keyword>
<evidence type="ECO:0000313" key="7">
    <source>
        <dbReference type="EMBL" id="CAD7659751.1"/>
    </source>
</evidence>
<dbReference type="EMBL" id="OC933105">
    <property type="protein sequence ID" value="CAD7659751.1"/>
    <property type="molecule type" value="Genomic_DNA"/>
</dbReference>
<feature type="domain" description="ABC-2 type transporter transmembrane" evidence="6">
    <location>
        <begin position="173"/>
        <end position="593"/>
    </location>
</feature>
<evidence type="ECO:0000256" key="3">
    <source>
        <dbReference type="ARBA" id="ARBA00022989"/>
    </source>
</evidence>
<dbReference type="Proteomes" id="UP000728032">
    <property type="component" value="Unassembled WGS sequence"/>
</dbReference>
<dbReference type="PANTHER" id="PTHR19229:SF250">
    <property type="entry name" value="ABC TRANSPORTER DOMAIN-CONTAINING PROTEIN-RELATED"/>
    <property type="match status" value="1"/>
</dbReference>
<dbReference type="GO" id="GO:0005319">
    <property type="term" value="F:lipid transporter activity"/>
    <property type="evidence" value="ECO:0007669"/>
    <property type="project" value="TreeGrafter"/>
</dbReference>
<feature type="transmembrane region" description="Helical" evidence="5">
    <location>
        <begin position="388"/>
        <end position="414"/>
    </location>
</feature>
<feature type="transmembrane region" description="Helical" evidence="5">
    <location>
        <begin position="577"/>
        <end position="594"/>
    </location>
</feature>
<sequence length="707" mass="79792">MSEGVVKCCGTPMFLKRTFGAGYHLRIAKNRDFNGQTVLHIIRNFMPNADIKSEINSEIIYSLEGEEHSTSDISNTNKLLVQLFTNLETRKDELNIETYGLTVTTMEDVFLRVGNESIDTFDDKYSKSSNSSLLNEPILVQSIRKNSGNKLGLQQFKALFLKRFHYAKRYWPMIVLQTVLPAILFMCILLLDKSLKSSFTQTDTKDLDLNLKMYGKTQGFIQSDIKDLKDLYIQVSKTQDMSTEIITENPNNWTLEGNKGDDITKYINTYLVGAQINTTTSGELILIPWYNKEAVHSLPVSINFLYQTLLDKYFNDKPSIVVHNHPILYDQSNNAIQSVVMSTMVICLLLVPLTVPFIGASYVLFPIHERVTNSKLLQLMNGISIHTFWAASYLFDMINHLIASILLICIFAIFDFNKVFMGNATSGFGLFILFFVFGLSAIPLAYLFSLRLKLPSTGFAILVVIYLLTGVALSLIVFFVGAIKPKALEVTSGIANILPVYAMGHGIEKLYKLGSFQTACKQMSPEHLERRCQDIESKGSQSEYYGCCERVCRPKHQCYDDFNAFQWDINYGISIELTYLIVTGAVYVFILWLIEGNWERLTYMFSTQKVQTSNTTSIYIGTNVQQNVAINMATGVALNPWMRSISVQEMEDSDVTAEKNRIEGLVNTDSVNSEALVVRNLTKTFGKVIPIQAVNGLSFGVHPEECF</sequence>
<dbReference type="Pfam" id="PF12698">
    <property type="entry name" value="ABC2_membrane_3"/>
    <property type="match status" value="1"/>
</dbReference>
<gene>
    <name evidence="7" type="ORF">ONB1V03_LOCUS16346</name>
</gene>
<proteinExistence type="predicted"/>
<dbReference type="AlphaFoldDB" id="A0A7R9QVB8"/>
<dbReference type="OrthoDB" id="6525499at2759"/>
<evidence type="ECO:0000256" key="4">
    <source>
        <dbReference type="ARBA" id="ARBA00023136"/>
    </source>
</evidence>
<dbReference type="GO" id="GO:0016020">
    <property type="term" value="C:membrane"/>
    <property type="evidence" value="ECO:0007669"/>
    <property type="project" value="UniProtKB-SubCell"/>
</dbReference>
<dbReference type="InterPro" id="IPR026082">
    <property type="entry name" value="ABCA"/>
</dbReference>
<feature type="transmembrane region" description="Helical" evidence="5">
    <location>
        <begin position="339"/>
        <end position="367"/>
    </location>
</feature>
<dbReference type="InterPro" id="IPR013525">
    <property type="entry name" value="ABC2_TM"/>
</dbReference>
<reference evidence="7" key="1">
    <citation type="submission" date="2020-11" db="EMBL/GenBank/DDBJ databases">
        <authorList>
            <person name="Tran Van P."/>
        </authorList>
    </citation>
    <scope>NUCLEOTIDE SEQUENCE</scope>
</reference>
<keyword evidence="3 5" id="KW-1133">Transmembrane helix</keyword>
<name>A0A7R9QVB8_9ACAR</name>
<protein>
    <recommendedName>
        <fullName evidence="6">ABC-2 type transporter transmembrane domain-containing protein</fullName>
    </recommendedName>
</protein>
<organism evidence="7">
    <name type="scientific">Oppiella nova</name>
    <dbReference type="NCBI Taxonomy" id="334625"/>
    <lineage>
        <taxon>Eukaryota</taxon>
        <taxon>Metazoa</taxon>
        <taxon>Ecdysozoa</taxon>
        <taxon>Arthropoda</taxon>
        <taxon>Chelicerata</taxon>
        <taxon>Arachnida</taxon>
        <taxon>Acari</taxon>
        <taxon>Acariformes</taxon>
        <taxon>Sarcoptiformes</taxon>
        <taxon>Oribatida</taxon>
        <taxon>Brachypylina</taxon>
        <taxon>Oppioidea</taxon>
        <taxon>Oppiidae</taxon>
        <taxon>Oppiella</taxon>
    </lineage>
</organism>
<dbReference type="PANTHER" id="PTHR19229">
    <property type="entry name" value="ATP-BINDING CASSETTE TRANSPORTER SUBFAMILY A ABCA"/>
    <property type="match status" value="1"/>
</dbReference>
<evidence type="ECO:0000313" key="8">
    <source>
        <dbReference type="Proteomes" id="UP000728032"/>
    </source>
</evidence>
<keyword evidence="8" id="KW-1185">Reference proteome</keyword>
<feature type="transmembrane region" description="Helical" evidence="5">
    <location>
        <begin position="170"/>
        <end position="191"/>
    </location>
</feature>
<accession>A0A7R9QVB8</accession>
<feature type="non-terminal residue" evidence="7">
    <location>
        <position position="1"/>
    </location>
</feature>
<feature type="transmembrane region" description="Helical" evidence="5">
    <location>
        <begin position="459"/>
        <end position="483"/>
    </location>
</feature>
<dbReference type="EMBL" id="CAJPVJ010018280">
    <property type="protein sequence ID" value="CAG2176913.1"/>
    <property type="molecule type" value="Genomic_DNA"/>
</dbReference>
<dbReference type="GO" id="GO:0140359">
    <property type="term" value="F:ABC-type transporter activity"/>
    <property type="evidence" value="ECO:0007669"/>
    <property type="project" value="InterPro"/>
</dbReference>
<evidence type="ECO:0000256" key="2">
    <source>
        <dbReference type="ARBA" id="ARBA00022692"/>
    </source>
</evidence>
<evidence type="ECO:0000256" key="5">
    <source>
        <dbReference type="SAM" id="Phobius"/>
    </source>
</evidence>
<feature type="transmembrane region" description="Helical" evidence="5">
    <location>
        <begin position="426"/>
        <end position="447"/>
    </location>
</feature>